<accession>A0A8S5SCD5</accession>
<organism evidence="2">
    <name type="scientific">Siphoviridae sp. ctrCv3</name>
    <dbReference type="NCBI Taxonomy" id="2827954"/>
    <lineage>
        <taxon>Viruses</taxon>
        <taxon>Duplodnaviria</taxon>
        <taxon>Heunggongvirae</taxon>
        <taxon>Uroviricota</taxon>
        <taxon>Caudoviricetes</taxon>
    </lineage>
</organism>
<name>A0A8S5SCD5_9CAUD</name>
<keyword evidence="1" id="KW-0175">Coiled coil</keyword>
<evidence type="ECO:0000313" key="2">
    <source>
        <dbReference type="EMBL" id="DAF48700.1"/>
    </source>
</evidence>
<proteinExistence type="predicted"/>
<sequence length="67" mass="7597">MNRDILAEIVENIKESAEELKQKENRSEVEYGELLAYAECLSIIKDANAGYDLKALGLDFDIDAEYL</sequence>
<reference evidence="2" key="1">
    <citation type="journal article" date="2021" name="Proc. Natl. Acad. Sci. U.S.A.">
        <title>A Catalog of Tens of Thousands of Viruses from Human Metagenomes Reveals Hidden Associations with Chronic Diseases.</title>
        <authorList>
            <person name="Tisza M.J."/>
            <person name="Buck C.B."/>
        </authorList>
    </citation>
    <scope>NUCLEOTIDE SEQUENCE</scope>
    <source>
        <strain evidence="2">CtrCv3</strain>
    </source>
</reference>
<protein>
    <submittedName>
        <fullName evidence="2">Uncharacterized protein</fullName>
    </submittedName>
</protein>
<evidence type="ECO:0000256" key="1">
    <source>
        <dbReference type="SAM" id="Coils"/>
    </source>
</evidence>
<dbReference type="EMBL" id="BK032572">
    <property type="protein sequence ID" value="DAF48700.1"/>
    <property type="molecule type" value="Genomic_DNA"/>
</dbReference>
<feature type="coiled-coil region" evidence="1">
    <location>
        <begin position="3"/>
        <end position="30"/>
    </location>
</feature>